<dbReference type="PANTHER" id="PTHR34216">
    <property type="match status" value="1"/>
</dbReference>
<comment type="subcellular location">
    <subcellularLocation>
        <location evidence="1">Secreted</location>
    </subcellularLocation>
</comment>
<dbReference type="GO" id="GO:0016810">
    <property type="term" value="F:hydrolase activity, acting on carbon-nitrogen (but not peptide) bonds"/>
    <property type="evidence" value="ECO:0007669"/>
    <property type="project" value="InterPro"/>
</dbReference>
<dbReference type="GO" id="GO:0005576">
    <property type="term" value="C:extracellular region"/>
    <property type="evidence" value="ECO:0007669"/>
    <property type="project" value="UniProtKB-SubCell"/>
</dbReference>
<dbReference type="PROSITE" id="PS51677">
    <property type="entry name" value="NODB"/>
    <property type="match status" value="1"/>
</dbReference>
<feature type="domain" description="NodB homology" evidence="3">
    <location>
        <begin position="12"/>
        <end position="245"/>
    </location>
</feature>
<evidence type="ECO:0000256" key="1">
    <source>
        <dbReference type="ARBA" id="ARBA00004613"/>
    </source>
</evidence>
<proteinExistence type="predicted"/>
<organism evidence="4 5">
    <name type="scientific">Geodia barretti</name>
    <name type="common">Barrett's horny sponge</name>
    <dbReference type="NCBI Taxonomy" id="519541"/>
    <lineage>
        <taxon>Eukaryota</taxon>
        <taxon>Metazoa</taxon>
        <taxon>Porifera</taxon>
        <taxon>Demospongiae</taxon>
        <taxon>Heteroscleromorpha</taxon>
        <taxon>Tetractinellida</taxon>
        <taxon>Astrophorina</taxon>
        <taxon>Geodiidae</taxon>
        <taxon>Geodia</taxon>
    </lineage>
</organism>
<dbReference type="SUPFAM" id="SSF88713">
    <property type="entry name" value="Glycoside hydrolase/deacetylase"/>
    <property type="match status" value="1"/>
</dbReference>
<evidence type="ECO:0000259" key="3">
    <source>
        <dbReference type="PROSITE" id="PS51677"/>
    </source>
</evidence>
<keyword evidence="2" id="KW-0732">Signal</keyword>
<dbReference type="AlphaFoldDB" id="A0AA35X846"/>
<evidence type="ECO:0000313" key="5">
    <source>
        <dbReference type="Proteomes" id="UP001174909"/>
    </source>
</evidence>
<dbReference type="InterPro" id="IPR002509">
    <property type="entry name" value="NODB_dom"/>
</dbReference>
<comment type="caution">
    <text evidence="4">The sequence shown here is derived from an EMBL/GenBank/DDBJ whole genome shotgun (WGS) entry which is preliminary data.</text>
</comment>
<dbReference type="InterPro" id="IPR011330">
    <property type="entry name" value="Glyco_hydro/deAcase_b/a-brl"/>
</dbReference>
<sequence>MKNVLQKTIPDKLVVLTFDDGCKSQATFAAPILKAYGFGATFYITEGLNFLTHKEAYMTWEDVRGLHDDGFEIGNHTRHHRNVTQQPAEELSADLAHIDARCETYRISKPTTFCYPGYSHGEAAVHVLAEHGFHFARRGVAPEFPYSGEGDRGPAYNPTLHHPLLVPTTGASGPNWNFDDFTWALTQAKDGNITVLTFHGVPDIEHPWVHTEPEQFEDYMAYLYENDYKVIALRDLADYVDPHSL</sequence>
<gene>
    <name evidence="4" type="ORF">GBAR_LOCUS22891</name>
</gene>
<name>A0AA35X846_GEOBA</name>
<dbReference type="Proteomes" id="UP001174909">
    <property type="component" value="Unassembled WGS sequence"/>
</dbReference>
<dbReference type="CDD" id="cd10918">
    <property type="entry name" value="CE4_NodB_like_5s_6s"/>
    <property type="match status" value="1"/>
</dbReference>
<reference evidence="4" key="1">
    <citation type="submission" date="2023-03" db="EMBL/GenBank/DDBJ databases">
        <authorList>
            <person name="Steffen K."/>
            <person name="Cardenas P."/>
        </authorList>
    </citation>
    <scope>NUCLEOTIDE SEQUENCE</scope>
</reference>
<dbReference type="Pfam" id="PF01522">
    <property type="entry name" value="Polysacc_deac_1"/>
    <property type="match status" value="1"/>
</dbReference>
<dbReference type="Gene3D" id="3.20.20.370">
    <property type="entry name" value="Glycoside hydrolase/deacetylase"/>
    <property type="match status" value="2"/>
</dbReference>
<keyword evidence="5" id="KW-1185">Reference proteome</keyword>
<evidence type="ECO:0000313" key="4">
    <source>
        <dbReference type="EMBL" id="CAI8041172.1"/>
    </source>
</evidence>
<dbReference type="InterPro" id="IPR051398">
    <property type="entry name" value="Polysacch_Deacetylase"/>
</dbReference>
<dbReference type="GO" id="GO:0005975">
    <property type="term" value="P:carbohydrate metabolic process"/>
    <property type="evidence" value="ECO:0007669"/>
    <property type="project" value="InterPro"/>
</dbReference>
<accession>A0AA35X846</accession>
<protein>
    <recommendedName>
        <fullName evidence="3">NodB homology domain-containing protein</fullName>
    </recommendedName>
</protein>
<evidence type="ECO:0000256" key="2">
    <source>
        <dbReference type="ARBA" id="ARBA00022729"/>
    </source>
</evidence>
<dbReference type="PANTHER" id="PTHR34216:SF3">
    <property type="entry name" value="POLY-BETA-1,6-N-ACETYL-D-GLUCOSAMINE N-DEACETYLASE"/>
    <property type="match status" value="1"/>
</dbReference>
<dbReference type="EMBL" id="CASHTH010003165">
    <property type="protein sequence ID" value="CAI8041172.1"/>
    <property type="molecule type" value="Genomic_DNA"/>
</dbReference>